<dbReference type="Proteomes" id="UP000002012">
    <property type="component" value="Chromosome"/>
</dbReference>
<dbReference type="STRING" id="522772.Dacet_2826"/>
<feature type="domain" description="Fido" evidence="1">
    <location>
        <begin position="186"/>
        <end position="322"/>
    </location>
</feature>
<name>D4H6A2_DENA2</name>
<evidence type="ECO:0000313" key="2">
    <source>
        <dbReference type="EMBL" id="ADD69576.1"/>
    </source>
</evidence>
<dbReference type="AlphaFoldDB" id="D4H6A2"/>
<dbReference type="OrthoDB" id="9802752at2"/>
<dbReference type="Gene3D" id="1.20.120.1870">
    <property type="entry name" value="Fic/DOC protein, Fido domain"/>
    <property type="match status" value="1"/>
</dbReference>
<dbReference type="EMBL" id="CP001968">
    <property type="protein sequence ID" value="ADD69576.1"/>
    <property type="molecule type" value="Genomic_DNA"/>
</dbReference>
<sequence length="326" mass="37306">MNNKVEIYKSGDTSEIRVQFDDNTVWLNREQLSDLFGRDRTVISRHINNIFKEDELDKNVVCADFAHTTQHGAIAGKTQSKTVEYYNLDVIISIGYRVKSQQGVQFRQWATQRLRDYLVQGYAINEQRLAQKQQEVEYLKTGIRILGRAIEDRMDNDNENLLSIFANGLTLLDDYDHETLDCKGNTLKEVIYPQEDDYLQIIREMYSGFESDVFAKPKDDSFTSSIGQIAQTFDGVDMYPSMEEKAANLLYFIVKNHSFVDGNKRIAAACFVYFLNKNHELLSESGEQIISNEALAALTLFIATSKSDESATVKRLIVSILNRAKK</sequence>
<reference evidence="2 3" key="1">
    <citation type="journal article" date="2010" name="Stand. Genomic Sci.">
        <title>Complete genome sequence of Denitrovibrio acetiphilus type strain (N2460).</title>
        <authorList>
            <person name="Kiss H."/>
            <person name="Lang E."/>
            <person name="Lapidus A."/>
            <person name="Copeland A."/>
            <person name="Nolan M."/>
            <person name="Glavina Del Rio T."/>
            <person name="Chen F."/>
            <person name="Lucas S."/>
            <person name="Tice H."/>
            <person name="Cheng J.F."/>
            <person name="Han C."/>
            <person name="Goodwin L."/>
            <person name="Pitluck S."/>
            <person name="Liolios K."/>
            <person name="Pati A."/>
            <person name="Ivanova N."/>
            <person name="Mavromatis K."/>
            <person name="Chen A."/>
            <person name="Palaniappan K."/>
            <person name="Land M."/>
            <person name="Hauser L."/>
            <person name="Chang Y.J."/>
            <person name="Jeffries C.D."/>
            <person name="Detter J.C."/>
            <person name="Brettin T."/>
            <person name="Spring S."/>
            <person name="Rohde M."/>
            <person name="Goker M."/>
            <person name="Woyke T."/>
            <person name="Bristow J."/>
            <person name="Eisen J.A."/>
            <person name="Markowitz V."/>
            <person name="Hugenholtz P."/>
            <person name="Kyrpides N.C."/>
            <person name="Klenk H.P."/>
        </authorList>
    </citation>
    <scope>NUCLEOTIDE SEQUENCE [LARGE SCALE GENOMIC DNA]</scope>
    <source>
        <strain evidence="3">DSM 12809 / NBRC 114555 / N2460</strain>
    </source>
</reference>
<evidence type="ECO:0000313" key="3">
    <source>
        <dbReference type="Proteomes" id="UP000002012"/>
    </source>
</evidence>
<organism evidence="2 3">
    <name type="scientific">Denitrovibrio acetiphilus (strain DSM 12809 / NBRC 114555 / N2460)</name>
    <dbReference type="NCBI Taxonomy" id="522772"/>
    <lineage>
        <taxon>Bacteria</taxon>
        <taxon>Pseudomonadati</taxon>
        <taxon>Deferribacterota</taxon>
        <taxon>Deferribacteres</taxon>
        <taxon>Deferribacterales</taxon>
        <taxon>Geovibrionaceae</taxon>
        <taxon>Denitrovibrio</taxon>
    </lineage>
</organism>
<dbReference type="HOGENOM" id="CLU_048266_1_0_0"/>
<dbReference type="RefSeq" id="WP_013012063.1">
    <property type="nucleotide sequence ID" value="NC_013943.1"/>
</dbReference>
<dbReference type="PROSITE" id="PS51459">
    <property type="entry name" value="FIDO"/>
    <property type="match status" value="1"/>
</dbReference>
<dbReference type="eggNOG" id="COG3654">
    <property type="taxonomic scope" value="Bacteria"/>
</dbReference>
<dbReference type="InterPro" id="IPR053737">
    <property type="entry name" value="Type_II_TA_Toxin"/>
</dbReference>
<dbReference type="PANTHER" id="PTHR35810">
    <property type="entry name" value="CYTOPLASMIC PROTEIN-RELATED"/>
    <property type="match status" value="1"/>
</dbReference>
<dbReference type="Pfam" id="PF13310">
    <property type="entry name" value="Virulence_RhuM"/>
    <property type="match status" value="1"/>
</dbReference>
<dbReference type="Pfam" id="PF02661">
    <property type="entry name" value="Fic"/>
    <property type="match status" value="1"/>
</dbReference>
<proteinExistence type="predicted"/>
<dbReference type="SUPFAM" id="SSF140931">
    <property type="entry name" value="Fic-like"/>
    <property type="match status" value="1"/>
</dbReference>
<dbReference type="KEGG" id="dap:Dacet_2826"/>
<protein>
    <submittedName>
        <fullName evidence="2">Death-on-curing family protein</fullName>
    </submittedName>
</protein>
<gene>
    <name evidence="2" type="ordered locus">Dacet_2826</name>
</gene>
<evidence type="ECO:0000259" key="1">
    <source>
        <dbReference type="PROSITE" id="PS51459"/>
    </source>
</evidence>
<dbReference type="PaxDb" id="522772-Dacet_2826"/>
<keyword evidence="3" id="KW-1185">Reference proteome</keyword>
<dbReference type="eggNOG" id="COG3943">
    <property type="taxonomic scope" value="Bacteria"/>
</dbReference>
<dbReference type="InterPro" id="IPR036597">
    <property type="entry name" value="Fido-like_dom_sf"/>
</dbReference>
<dbReference type="InParanoid" id="D4H6A2"/>
<dbReference type="InterPro" id="IPR011204">
    <property type="entry name" value="Virulence_RhuM-like"/>
</dbReference>
<accession>D4H6A2</accession>
<dbReference type="PANTHER" id="PTHR35810:SF1">
    <property type="entry name" value="CYTOPLASMIC PROTEIN"/>
    <property type="match status" value="1"/>
</dbReference>
<dbReference type="InterPro" id="IPR003812">
    <property type="entry name" value="Fido"/>
</dbReference>